<dbReference type="PANTHER" id="PTHR46517:SF1">
    <property type="entry name" value="FRUCTOSE-2,6-BISPHOSPHATASE TIGAR"/>
    <property type="match status" value="1"/>
</dbReference>
<sequence>MDIWLIRHGETDWNIQKRVQGWTDVPLNATGHKQAELLAASLEGIPFKHIYSSDLIRAHDTAKAIARRTGAAITTTKALREQYFGQGEGLLASEKERRFPNGAPDEESRQMLEARIGQFLQQVAKAHRTGRIILAAHGRVIGAALTWLGHKRVIMNNTSITRLRVADGEFQIIAVNTTPHLDTINTDTPGDEPLPAAKMS</sequence>
<dbReference type="PROSITE" id="PS00175">
    <property type="entry name" value="PG_MUTASE"/>
    <property type="match status" value="1"/>
</dbReference>
<dbReference type="InterPro" id="IPR001345">
    <property type="entry name" value="PG/BPGM_mutase_AS"/>
</dbReference>
<evidence type="ECO:0000313" key="2">
    <source>
        <dbReference type="EMBL" id="MFD1675018.1"/>
    </source>
</evidence>
<dbReference type="EC" id="3.1.3.-" evidence="2"/>
<dbReference type="GO" id="GO:0016787">
    <property type="term" value="F:hydrolase activity"/>
    <property type="evidence" value="ECO:0007669"/>
    <property type="project" value="UniProtKB-KW"/>
</dbReference>
<dbReference type="Pfam" id="PF00300">
    <property type="entry name" value="His_Phos_1"/>
    <property type="match status" value="1"/>
</dbReference>
<comment type="caution">
    <text evidence="2">The sequence shown here is derived from an EMBL/GenBank/DDBJ whole genome shotgun (WGS) entry which is preliminary data.</text>
</comment>
<accession>A0ABW4JH14</accession>
<dbReference type="Gene3D" id="3.40.50.1240">
    <property type="entry name" value="Phosphoglycerate mutase-like"/>
    <property type="match status" value="1"/>
</dbReference>
<dbReference type="PANTHER" id="PTHR46517">
    <property type="entry name" value="FRUCTOSE-2,6-BISPHOSPHATASE TIGAR"/>
    <property type="match status" value="1"/>
</dbReference>
<dbReference type="InterPro" id="IPR029033">
    <property type="entry name" value="His_PPase_superfam"/>
</dbReference>
<proteinExistence type="predicted"/>
<keyword evidence="1 2" id="KW-0378">Hydrolase</keyword>
<dbReference type="InterPro" id="IPR013078">
    <property type="entry name" value="His_Pase_superF_clade-1"/>
</dbReference>
<keyword evidence="3" id="KW-1185">Reference proteome</keyword>
<dbReference type="CDD" id="cd07067">
    <property type="entry name" value="HP_PGM_like"/>
    <property type="match status" value="1"/>
</dbReference>
<dbReference type="SUPFAM" id="SSF53254">
    <property type="entry name" value="Phosphoglycerate mutase-like"/>
    <property type="match status" value="1"/>
</dbReference>
<dbReference type="SMART" id="SM00855">
    <property type="entry name" value="PGAM"/>
    <property type="match status" value="1"/>
</dbReference>
<dbReference type="EMBL" id="JBHUCX010000024">
    <property type="protein sequence ID" value="MFD1675018.1"/>
    <property type="molecule type" value="Genomic_DNA"/>
</dbReference>
<name>A0ABW4JH14_9BACL</name>
<reference evidence="3" key="1">
    <citation type="journal article" date="2019" name="Int. J. Syst. Evol. Microbiol.">
        <title>The Global Catalogue of Microorganisms (GCM) 10K type strain sequencing project: providing services to taxonomists for standard genome sequencing and annotation.</title>
        <authorList>
            <consortium name="The Broad Institute Genomics Platform"/>
            <consortium name="The Broad Institute Genome Sequencing Center for Infectious Disease"/>
            <person name="Wu L."/>
            <person name="Ma J."/>
        </authorList>
    </citation>
    <scope>NUCLEOTIDE SEQUENCE [LARGE SCALE GENOMIC DNA]</scope>
    <source>
        <strain evidence="3">CGMCC 1.12286</strain>
    </source>
</reference>
<evidence type="ECO:0000256" key="1">
    <source>
        <dbReference type="ARBA" id="ARBA00022801"/>
    </source>
</evidence>
<organism evidence="2 3">
    <name type="scientific">Alicyclobacillus fodiniaquatilis</name>
    <dbReference type="NCBI Taxonomy" id="1661150"/>
    <lineage>
        <taxon>Bacteria</taxon>
        <taxon>Bacillati</taxon>
        <taxon>Bacillota</taxon>
        <taxon>Bacilli</taxon>
        <taxon>Bacillales</taxon>
        <taxon>Alicyclobacillaceae</taxon>
        <taxon>Alicyclobacillus</taxon>
    </lineage>
</organism>
<protein>
    <submittedName>
        <fullName evidence="2">Histidine phosphatase family protein</fullName>
        <ecNumber evidence="2">3.1.3.-</ecNumber>
    </submittedName>
</protein>
<dbReference type="Proteomes" id="UP001597079">
    <property type="component" value="Unassembled WGS sequence"/>
</dbReference>
<dbReference type="RefSeq" id="WP_377942888.1">
    <property type="nucleotide sequence ID" value="NZ_JBHUCX010000024.1"/>
</dbReference>
<gene>
    <name evidence="2" type="ORF">ACFSB2_09960</name>
</gene>
<dbReference type="InterPro" id="IPR051695">
    <property type="entry name" value="Phosphoglycerate_Mutase"/>
</dbReference>
<evidence type="ECO:0000313" key="3">
    <source>
        <dbReference type="Proteomes" id="UP001597079"/>
    </source>
</evidence>